<dbReference type="GO" id="GO:0006357">
    <property type="term" value="P:regulation of transcription by RNA polymerase II"/>
    <property type="evidence" value="ECO:0007669"/>
    <property type="project" value="TreeGrafter"/>
</dbReference>
<dbReference type="PROSITE" id="PS00028">
    <property type="entry name" value="ZINC_FINGER_C2H2_1"/>
    <property type="match status" value="2"/>
</dbReference>
<dbReference type="Gene3D" id="3.30.160.60">
    <property type="entry name" value="Classic Zinc Finger"/>
    <property type="match status" value="2"/>
</dbReference>
<dbReference type="Proteomes" id="UP000494040">
    <property type="component" value="Unassembled WGS sequence"/>
</dbReference>
<accession>A0A8I6RDM6</accession>
<evidence type="ECO:0000256" key="3">
    <source>
        <dbReference type="PROSITE-ProRule" id="PRU00042"/>
    </source>
</evidence>
<comment type="subcellular location">
    <subcellularLocation>
        <location evidence="1">Nucleus</location>
    </subcellularLocation>
</comment>
<dbReference type="GO" id="GO:0045165">
    <property type="term" value="P:cell fate commitment"/>
    <property type="evidence" value="ECO:0007669"/>
    <property type="project" value="UniProtKB-ARBA"/>
</dbReference>
<dbReference type="Pfam" id="PF00651">
    <property type="entry name" value="BTB"/>
    <property type="match status" value="1"/>
</dbReference>
<dbReference type="InterPro" id="IPR013087">
    <property type="entry name" value="Znf_C2H2_type"/>
</dbReference>
<dbReference type="KEGG" id="clec:106663689"/>
<dbReference type="EnsemblMetazoa" id="XM_014388724.2">
    <property type="protein sequence ID" value="XP_014244210.1"/>
    <property type="gene ID" value="LOC106663689"/>
</dbReference>
<keyword evidence="3" id="KW-0862">Zinc</keyword>
<dbReference type="Gene3D" id="3.30.710.10">
    <property type="entry name" value="Potassium Channel Kv1.1, Chain A"/>
    <property type="match status" value="1"/>
</dbReference>
<sequence>MGSQRFCLRWNNHQSNLLSVFDQLLHDEAFVDVTLAVEGQFLRAHKMVLSACSPYFQALFVGHPDKHPIVILKDVPYSDMRSLLDFMYRGEVSVDQDRLTAFLKVAESLRIKGLTEVNEERCDLPSIANSLLNQALPPPPPPPPPPPNLHRILLPQHKRHYFHQNAMLNSALTAPRRKRGRPRKLSGSSSGNPTDENDESKHNNVENHVDQLVIKSQGGAQQPEAMVQNDNTTREREGSPNEPIPLTSQSANASPQCLQNPAGNSSTASEGPVSDNQSPDDKMDINELPDDADSPEEGDETENFNTKVEEPKPSTSGQDSMSPFPSSGVPPHQEGGGERYSASDLKGMVETDEDSQHSDIGYYEDIIACSPGSSDVDEEVTEVFTPSSRYSTKNTNLIDTENIDEDISQFEQDSFRSLMDQKHLQTFKPSIPKESSRRIDKMSIRKYCTREGSHMYRCNVCSKTYTHISNFCRHFLSAHYGYKQNIHCPVCFKPFTRKDNMMTHAKQVHGLSIAKGLPSAANEPTFDHQSVDYN</sequence>
<feature type="domain" description="C2H2-type" evidence="6">
    <location>
        <begin position="486"/>
        <end position="509"/>
    </location>
</feature>
<dbReference type="GO" id="GO:0042051">
    <property type="term" value="P:compound eye photoreceptor development"/>
    <property type="evidence" value="ECO:0007669"/>
    <property type="project" value="UniProtKB-ARBA"/>
</dbReference>
<evidence type="ECO:0000259" key="5">
    <source>
        <dbReference type="PROSITE" id="PS50097"/>
    </source>
</evidence>
<dbReference type="SMART" id="SM00355">
    <property type="entry name" value="ZnF_C2H2"/>
    <property type="match status" value="2"/>
</dbReference>
<feature type="compositionally biased region" description="Basic residues" evidence="4">
    <location>
        <begin position="175"/>
        <end position="184"/>
    </location>
</feature>
<feature type="compositionally biased region" description="Polar residues" evidence="4">
    <location>
        <begin position="246"/>
        <end position="277"/>
    </location>
</feature>
<evidence type="ECO:0008006" key="9">
    <source>
        <dbReference type="Google" id="ProtNLM"/>
    </source>
</evidence>
<protein>
    <recommendedName>
        <fullName evidence="9">Tramtrack</fullName>
    </recommendedName>
</protein>
<dbReference type="OrthoDB" id="19132at2759"/>
<dbReference type="Pfam" id="PF00096">
    <property type="entry name" value="zf-C2H2"/>
    <property type="match status" value="1"/>
</dbReference>
<dbReference type="PROSITE" id="PS50097">
    <property type="entry name" value="BTB"/>
    <property type="match status" value="1"/>
</dbReference>
<dbReference type="InterPro" id="IPR011333">
    <property type="entry name" value="SKP1/BTB/POZ_sf"/>
</dbReference>
<dbReference type="InterPro" id="IPR036236">
    <property type="entry name" value="Znf_C2H2_sf"/>
</dbReference>
<proteinExistence type="predicted"/>
<dbReference type="InterPro" id="IPR000210">
    <property type="entry name" value="BTB/POZ_dom"/>
</dbReference>
<dbReference type="SMART" id="SM00225">
    <property type="entry name" value="BTB"/>
    <property type="match status" value="1"/>
</dbReference>
<organism evidence="7 8">
    <name type="scientific">Cimex lectularius</name>
    <name type="common">Bed bug</name>
    <name type="synonym">Acanthia lectularia</name>
    <dbReference type="NCBI Taxonomy" id="79782"/>
    <lineage>
        <taxon>Eukaryota</taxon>
        <taxon>Metazoa</taxon>
        <taxon>Ecdysozoa</taxon>
        <taxon>Arthropoda</taxon>
        <taxon>Hexapoda</taxon>
        <taxon>Insecta</taxon>
        <taxon>Pterygota</taxon>
        <taxon>Neoptera</taxon>
        <taxon>Paraneoptera</taxon>
        <taxon>Hemiptera</taxon>
        <taxon>Heteroptera</taxon>
        <taxon>Panheteroptera</taxon>
        <taxon>Cimicomorpha</taxon>
        <taxon>Cimicidae</taxon>
        <taxon>Cimex</taxon>
    </lineage>
</organism>
<keyword evidence="3" id="KW-0863">Zinc-finger</keyword>
<dbReference type="FunFam" id="3.30.710.10:FF:000091">
    <property type="entry name" value="Lola, isoform F"/>
    <property type="match status" value="1"/>
</dbReference>
<dbReference type="GO" id="GO:0002009">
    <property type="term" value="P:morphogenesis of an epithelium"/>
    <property type="evidence" value="ECO:0007669"/>
    <property type="project" value="UniProtKB-ARBA"/>
</dbReference>
<feature type="compositionally biased region" description="Pro residues" evidence="4">
    <location>
        <begin position="136"/>
        <end position="148"/>
    </location>
</feature>
<keyword evidence="2" id="KW-0539">Nucleus</keyword>
<evidence type="ECO:0000259" key="6">
    <source>
        <dbReference type="PROSITE" id="PS50157"/>
    </source>
</evidence>
<feature type="region of interest" description="Disordered" evidence="4">
    <location>
        <begin position="170"/>
        <end position="340"/>
    </location>
</feature>
<evidence type="ECO:0000256" key="2">
    <source>
        <dbReference type="ARBA" id="ARBA00023242"/>
    </source>
</evidence>
<dbReference type="GO" id="GO:0045466">
    <property type="term" value="P:R7 cell differentiation"/>
    <property type="evidence" value="ECO:0007669"/>
    <property type="project" value="UniProtKB-ARBA"/>
</dbReference>
<feature type="compositionally biased region" description="Acidic residues" evidence="4">
    <location>
        <begin position="287"/>
        <end position="302"/>
    </location>
</feature>
<dbReference type="AlphaFoldDB" id="A0A8I6RDM6"/>
<keyword evidence="8" id="KW-1185">Reference proteome</keyword>
<reference evidence="7" key="1">
    <citation type="submission" date="2022-01" db="UniProtKB">
        <authorList>
            <consortium name="EnsemblMetazoa"/>
        </authorList>
    </citation>
    <scope>IDENTIFICATION</scope>
</reference>
<dbReference type="GO" id="GO:0008270">
    <property type="term" value="F:zinc ion binding"/>
    <property type="evidence" value="ECO:0007669"/>
    <property type="project" value="UniProtKB-KW"/>
</dbReference>
<gene>
    <name evidence="7" type="primary">106663689</name>
</gene>
<dbReference type="CDD" id="cd18315">
    <property type="entry name" value="BTB_POZ_BAB-like"/>
    <property type="match status" value="1"/>
</dbReference>
<evidence type="ECO:0000256" key="4">
    <source>
        <dbReference type="SAM" id="MobiDB-lite"/>
    </source>
</evidence>
<keyword evidence="3" id="KW-0479">Metal-binding</keyword>
<evidence type="ECO:0000256" key="1">
    <source>
        <dbReference type="ARBA" id="ARBA00004123"/>
    </source>
</evidence>
<dbReference type="SUPFAM" id="SSF101447">
    <property type="entry name" value="Formin homology 2 domain (FH2 domain)"/>
    <property type="match status" value="1"/>
</dbReference>
<name>A0A8I6RDM6_CIMLE</name>
<dbReference type="SUPFAM" id="SSF57667">
    <property type="entry name" value="beta-beta-alpha zinc fingers"/>
    <property type="match status" value="2"/>
</dbReference>
<evidence type="ECO:0000313" key="7">
    <source>
        <dbReference type="EnsemblMetazoa" id="XP_014244210.1"/>
    </source>
</evidence>
<dbReference type="OMA" id="MMTHAKQ"/>
<dbReference type="PROSITE" id="PS50157">
    <property type="entry name" value="ZINC_FINGER_C2H2_2"/>
    <property type="match status" value="2"/>
</dbReference>
<feature type="region of interest" description="Disordered" evidence="4">
    <location>
        <begin position="131"/>
        <end position="151"/>
    </location>
</feature>
<feature type="compositionally biased region" description="Polar residues" evidence="4">
    <location>
        <begin position="313"/>
        <end position="325"/>
    </location>
</feature>
<dbReference type="GO" id="GO:0005634">
    <property type="term" value="C:nucleus"/>
    <property type="evidence" value="ECO:0007669"/>
    <property type="project" value="UniProtKB-SubCell"/>
</dbReference>
<dbReference type="PANTHER" id="PTHR23110">
    <property type="entry name" value="BTB DOMAIN TRANSCRIPTION FACTOR"/>
    <property type="match status" value="1"/>
</dbReference>
<dbReference type="SUPFAM" id="SSF54695">
    <property type="entry name" value="POZ domain"/>
    <property type="match status" value="1"/>
</dbReference>
<evidence type="ECO:0000313" key="8">
    <source>
        <dbReference type="Proteomes" id="UP000494040"/>
    </source>
</evidence>
<feature type="compositionally biased region" description="Basic and acidic residues" evidence="4">
    <location>
        <begin position="199"/>
        <end position="209"/>
    </location>
</feature>
<dbReference type="InterPro" id="IPR051095">
    <property type="entry name" value="Dros_DevTransReg"/>
</dbReference>
<feature type="domain" description="BTB" evidence="5">
    <location>
        <begin position="31"/>
        <end position="96"/>
    </location>
</feature>
<feature type="domain" description="C2H2-type" evidence="6">
    <location>
        <begin position="456"/>
        <end position="484"/>
    </location>
</feature>
<dbReference type="PANTHER" id="PTHR23110:SF82">
    <property type="entry name" value="PROTEIN TRAMTRACK, ALPHA ISOFORM"/>
    <property type="match status" value="1"/>
</dbReference>
<dbReference type="GO" id="GO:0061061">
    <property type="term" value="P:muscle structure development"/>
    <property type="evidence" value="ECO:0007669"/>
    <property type="project" value="UniProtKB-ARBA"/>
</dbReference>
<dbReference type="GO" id="GO:0048477">
    <property type="term" value="P:oogenesis"/>
    <property type="evidence" value="ECO:0007669"/>
    <property type="project" value="UniProtKB-ARBA"/>
</dbReference>